<dbReference type="PATRIC" id="fig|28229.3.peg.2508"/>
<dbReference type="NCBIfam" id="TIGR02532">
    <property type="entry name" value="IV_pilin_GFxxxE"/>
    <property type="match status" value="1"/>
</dbReference>
<dbReference type="SUPFAM" id="SSF54523">
    <property type="entry name" value="Pili subunits"/>
    <property type="match status" value="1"/>
</dbReference>
<accession>A0A099KPD1</accession>
<sequence>MKSSINVKTGQQGFTLIELVVVIVILGILAVTAAPKFIDLTSDAKSSVVQAVEGALNSAADMAHAKALVDGTVDGTISIAGQSITFEDTYPNATSIDLLMDIDTELSVGDFILGTSGTAATYTHAKAATAAECYAYYTPTTDKNVKPVIKSVTTDC</sequence>
<dbReference type="InterPro" id="IPR012902">
    <property type="entry name" value="N_methyl_site"/>
</dbReference>
<reference evidence="2 3" key="1">
    <citation type="submission" date="2014-08" db="EMBL/GenBank/DDBJ databases">
        <title>Genomic and Phenotypic Diversity of Colwellia psychrerythraea strains from Disparate Marine Basins.</title>
        <authorList>
            <person name="Techtmann S.M."/>
            <person name="Stelling S.C."/>
            <person name="Utturkar S.M."/>
            <person name="Alshibli N."/>
            <person name="Harris A."/>
            <person name="Brown S.D."/>
            <person name="Hazen T.C."/>
        </authorList>
    </citation>
    <scope>NUCLEOTIDE SEQUENCE [LARGE SCALE GENOMIC DNA]</scope>
    <source>
        <strain evidence="2 3">GAB14E</strain>
    </source>
</reference>
<evidence type="ECO:0000256" key="1">
    <source>
        <dbReference type="SAM" id="Phobius"/>
    </source>
</evidence>
<dbReference type="RefSeq" id="WP_033082533.1">
    <property type="nucleotide sequence ID" value="NZ_JQEC01000033.1"/>
</dbReference>
<feature type="transmembrane region" description="Helical" evidence="1">
    <location>
        <begin position="12"/>
        <end position="34"/>
    </location>
</feature>
<dbReference type="Pfam" id="PF07963">
    <property type="entry name" value="N_methyl"/>
    <property type="match status" value="1"/>
</dbReference>
<keyword evidence="1" id="KW-0812">Transmembrane</keyword>
<evidence type="ECO:0008006" key="4">
    <source>
        <dbReference type="Google" id="ProtNLM"/>
    </source>
</evidence>
<dbReference type="AlphaFoldDB" id="A0A099KPD1"/>
<organism evidence="2 3">
    <name type="scientific">Colwellia psychrerythraea</name>
    <name type="common">Vibrio psychroerythus</name>
    <dbReference type="NCBI Taxonomy" id="28229"/>
    <lineage>
        <taxon>Bacteria</taxon>
        <taxon>Pseudomonadati</taxon>
        <taxon>Pseudomonadota</taxon>
        <taxon>Gammaproteobacteria</taxon>
        <taxon>Alteromonadales</taxon>
        <taxon>Colwelliaceae</taxon>
        <taxon>Colwellia</taxon>
    </lineage>
</organism>
<keyword evidence="1" id="KW-1133">Transmembrane helix</keyword>
<evidence type="ECO:0000313" key="3">
    <source>
        <dbReference type="Proteomes" id="UP000029868"/>
    </source>
</evidence>
<dbReference type="EMBL" id="JQEC01000033">
    <property type="protein sequence ID" value="KGJ92366.1"/>
    <property type="molecule type" value="Genomic_DNA"/>
</dbReference>
<protein>
    <recommendedName>
        <fullName evidence="4">MSHA pilin protein MshA</fullName>
    </recommendedName>
</protein>
<keyword evidence="1" id="KW-0472">Membrane</keyword>
<gene>
    <name evidence="2" type="ORF">GAB14E_0488</name>
</gene>
<name>A0A099KPD1_COLPS</name>
<dbReference type="Gene3D" id="3.30.700.10">
    <property type="entry name" value="Glycoprotein, Type 4 Pilin"/>
    <property type="match status" value="1"/>
</dbReference>
<dbReference type="InterPro" id="IPR045584">
    <property type="entry name" value="Pilin-like"/>
</dbReference>
<dbReference type="Proteomes" id="UP000029868">
    <property type="component" value="Unassembled WGS sequence"/>
</dbReference>
<dbReference type="OrthoDB" id="8538594at2"/>
<comment type="caution">
    <text evidence="2">The sequence shown here is derived from an EMBL/GenBank/DDBJ whole genome shotgun (WGS) entry which is preliminary data.</text>
</comment>
<dbReference type="PROSITE" id="PS00409">
    <property type="entry name" value="PROKAR_NTER_METHYL"/>
    <property type="match status" value="1"/>
</dbReference>
<proteinExistence type="predicted"/>
<evidence type="ECO:0000313" key="2">
    <source>
        <dbReference type="EMBL" id="KGJ92366.1"/>
    </source>
</evidence>